<dbReference type="GO" id="GO:0005886">
    <property type="term" value="C:plasma membrane"/>
    <property type="evidence" value="ECO:0007669"/>
    <property type="project" value="UniProtKB-SubCell"/>
</dbReference>
<keyword evidence="4" id="KW-1185">Reference proteome</keyword>
<dbReference type="PANTHER" id="PTHR30203:SF30">
    <property type="entry name" value="OUTER MEMBRANE PROTEIN-RELATED"/>
    <property type="match status" value="1"/>
</dbReference>
<keyword evidence="2" id="KW-0449">Lipoprotein</keyword>
<evidence type="ECO:0000256" key="2">
    <source>
        <dbReference type="RuleBase" id="RU362097"/>
    </source>
</evidence>
<evidence type="ECO:0000313" key="4">
    <source>
        <dbReference type="Proteomes" id="UP000321301"/>
    </source>
</evidence>
<dbReference type="SUPFAM" id="SSF56954">
    <property type="entry name" value="Outer membrane efflux proteins (OEP)"/>
    <property type="match status" value="1"/>
</dbReference>
<name>A0A512C9D3_9BACT</name>
<organism evidence="3 4">
    <name type="scientific">Cyclobacterium qasimii</name>
    <dbReference type="NCBI Taxonomy" id="1350429"/>
    <lineage>
        <taxon>Bacteria</taxon>
        <taxon>Pseudomonadati</taxon>
        <taxon>Bacteroidota</taxon>
        <taxon>Cytophagia</taxon>
        <taxon>Cytophagales</taxon>
        <taxon>Cyclobacteriaceae</taxon>
        <taxon>Cyclobacterium</taxon>
    </lineage>
</organism>
<keyword evidence="2" id="KW-0812">Transmembrane</keyword>
<dbReference type="PROSITE" id="PS51257">
    <property type="entry name" value="PROKAR_LIPOPROTEIN"/>
    <property type="match status" value="1"/>
</dbReference>
<gene>
    <name evidence="3" type="ORF">CQA01_13400</name>
</gene>
<dbReference type="AlphaFoldDB" id="A0A512C9D3"/>
<dbReference type="InterPro" id="IPR010131">
    <property type="entry name" value="MdtP/NodT-like"/>
</dbReference>
<dbReference type="EMBL" id="BJYV01000004">
    <property type="protein sequence ID" value="GEO20806.1"/>
    <property type="molecule type" value="Genomic_DNA"/>
</dbReference>
<keyword evidence="2" id="KW-0564">Palmitate</keyword>
<sequence length="483" mass="54118">MNKNSYQYIVYITLVISSLTACKVQKTSLEDIKAPPTTYHGAQVGEDSMNLAMTQWQAFFDDEHLNALIERGLENNQDVAKTLANIRISRAALKRAKLGQLPELNLTAGSSVRKFGDYTMDGVGNDDTNRSSTVPDDKKIPTPYTDFMIGAEFNWELDVWGKLNMRKKQALSEYMASVEMGNLSRTWLIAEIAKNYYNIIGLDEEIETLLASISFQEQAFELGKSLKNAGKESQLSIDQFEALMLNSKGILVKKRRELKQAELNLSYLLGTYPENIQRQSLSEVNVLPPALELGLPSTLLTMRPDIRAAEQTLQANNLEVGIARTAFFPTFNLHGMAGYNAFEFSKLFLNPASMVYQLGGGLVAPVFNRSSIKATFETAKARQKVALYDYEQTVLGGYLEVLGLVNEYQTLKEELTLKTDEVLLQRRSVDNANTMFKIGYADYLDMINSQSNSLASELDYIELKIQQLQSVVTLYRALGGGWQ</sequence>
<reference evidence="3 4" key="1">
    <citation type="submission" date="2019-07" db="EMBL/GenBank/DDBJ databases">
        <title>Whole genome shotgun sequence of Cyclobacterium qasimii NBRC 106168.</title>
        <authorList>
            <person name="Hosoyama A."/>
            <person name="Uohara A."/>
            <person name="Ohji S."/>
            <person name="Ichikawa N."/>
        </authorList>
    </citation>
    <scope>NUCLEOTIDE SEQUENCE [LARGE SCALE GENOMIC DNA]</scope>
    <source>
        <strain evidence="3 4">NBRC 106168</strain>
    </source>
</reference>
<proteinExistence type="inferred from homology"/>
<dbReference type="Gene3D" id="1.20.1600.10">
    <property type="entry name" value="Outer membrane efflux proteins (OEP)"/>
    <property type="match status" value="1"/>
</dbReference>
<dbReference type="GO" id="GO:0015562">
    <property type="term" value="F:efflux transmembrane transporter activity"/>
    <property type="evidence" value="ECO:0007669"/>
    <property type="project" value="InterPro"/>
</dbReference>
<dbReference type="Gene3D" id="2.20.200.10">
    <property type="entry name" value="Outer membrane efflux proteins (OEP)"/>
    <property type="match status" value="1"/>
</dbReference>
<evidence type="ECO:0000313" key="3">
    <source>
        <dbReference type="EMBL" id="GEO20806.1"/>
    </source>
</evidence>
<dbReference type="Pfam" id="PF02321">
    <property type="entry name" value="OEP"/>
    <property type="match status" value="2"/>
</dbReference>
<accession>A0A512C9D3</accession>
<keyword evidence="2" id="KW-0472">Membrane</keyword>
<dbReference type="NCBIfam" id="TIGR01845">
    <property type="entry name" value="outer_NodT"/>
    <property type="match status" value="1"/>
</dbReference>
<comment type="similarity">
    <text evidence="1 2">Belongs to the outer membrane factor (OMF) (TC 1.B.17) family.</text>
</comment>
<comment type="caution">
    <text evidence="3">The sequence shown here is derived from an EMBL/GenBank/DDBJ whole genome shotgun (WGS) entry which is preliminary data.</text>
</comment>
<dbReference type="PANTHER" id="PTHR30203">
    <property type="entry name" value="OUTER MEMBRANE CATION EFFLUX PROTEIN"/>
    <property type="match status" value="1"/>
</dbReference>
<dbReference type="Proteomes" id="UP000321301">
    <property type="component" value="Unassembled WGS sequence"/>
</dbReference>
<protein>
    <submittedName>
        <fullName evidence="3">RND transporter</fullName>
    </submittedName>
</protein>
<dbReference type="InterPro" id="IPR003423">
    <property type="entry name" value="OMP_efflux"/>
</dbReference>
<evidence type="ECO:0000256" key="1">
    <source>
        <dbReference type="ARBA" id="ARBA00007613"/>
    </source>
</evidence>
<dbReference type="RefSeq" id="WP_020893283.1">
    <property type="nucleotide sequence ID" value="NZ_BJYV01000004.1"/>
</dbReference>
<comment type="subcellular location">
    <subcellularLocation>
        <location evidence="2">Cell membrane</location>
        <topology evidence="2">Lipid-anchor</topology>
    </subcellularLocation>
</comment>
<keyword evidence="2" id="KW-1134">Transmembrane beta strand</keyword>